<protein>
    <submittedName>
        <fullName evidence="2">Uncharacterized protein</fullName>
    </submittedName>
</protein>
<organism evidence="2 3">
    <name type="scientific">Archangium lansingense</name>
    <dbReference type="NCBI Taxonomy" id="2995310"/>
    <lineage>
        <taxon>Bacteria</taxon>
        <taxon>Pseudomonadati</taxon>
        <taxon>Myxococcota</taxon>
        <taxon>Myxococcia</taxon>
        <taxon>Myxococcales</taxon>
        <taxon>Cystobacterineae</taxon>
        <taxon>Archangiaceae</taxon>
        <taxon>Archangium</taxon>
    </lineage>
</organism>
<dbReference type="RefSeq" id="WP_267537160.1">
    <property type="nucleotide sequence ID" value="NZ_JAPNKA010000001.1"/>
</dbReference>
<evidence type="ECO:0000313" key="3">
    <source>
        <dbReference type="Proteomes" id="UP001207654"/>
    </source>
</evidence>
<feature type="signal peptide" evidence="1">
    <location>
        <begin position="1"/>
        <end position="29"/>
    </location>
</feature>
<gene>
    <name evidence="2" type="ORF">OV287_28265</name>
</gene>
<dbReference type="EMBL" id="JAPNKA010000001">
    <property type="protein sequence ID" value="MCY1078376.1"/>
    <property type="molecule type" value="Genomic_DNA"/>
</dbReference>
<evidence type="ECO:0000313" key="2">
    <source>
        <dbReference type="EMBL" id="MCY1078376.1"/>
    </source>
</evidence>
<evidence type="ECO:0000256" key="1">
    <source>
        <dbReference type="SAM" id="SignalP"/>
    </source>
</evidence>
<dbReference type="Proteomes" id="UP001207654">
    <property type="component" value="Unassembled WGS sequence"/>
</dbReference>
<sequence>MDTLLPFLRPLTTSALLLAFVALAPPARADATPLEDNQRITEGYIEIAYELGGLLDPTLQPGGSSNVRPNWFVFAPHASRTGGEGMLAAALARRIIDTARGQPSLSVLQALDRVGLIGTVRLTVENLSLDLVLRGLPIDAAASLASLTTAMNGQALADPRTFATTASRFASLYWSAPGSLPLDKVESVVLTLERTLHEGNLAIFTDIGGSARLYLDWRSGLTGSVTPARVLSEFSLQDAVPQESQLAYSYGVAHANDTPRPYQLSSIFPGMHWKSLLVAAFALYEEARLAPTPAARDTLIAMGNNYVAWREQHDMAQPVFSPAVPHPDEVSRAALLQALTPMLSTDFGTLKWNYSDYAYSQPDRDGNILTSPPTEYSWAVFWDRWTGILYAFEQAYGAPSALWVMPEPIVDPTAEPSST</sequence>
<name>A0ABT4A9Q5_9BACT</name>
<feature type="chain" id="PRO_5047294492" evidence="1">
    <location>
        <begin position="30"/>
        <end position="419"/>
    </location>
</feature>
<keyword evidence="3" id="KW-1185">Reference proteome</keyword>
<accession>A0ABT4A9Q5</accession>
<comment type="caution">
    <text evidence="2">The sequence shown here is derived from an EMBL/GenBank/DDBJ whole genome shotgun (WGS) entry which is preliminary data.</text>
</comment>
<keyword evidence="1" id="KW-0732">Signal</keyword>
<proteinExistence type="predicted"/>
<reference evidence="2 3" key="1">
    <citation type="submission" date="2022-11" db="EMBL/GenBank/DDBJ databases">
        <title>Minimal conservation of predation-associated metabolite biosynthetic gene clusters underscores biosynthetic potential of Myxococcota including descriptions for ten novel species: Archangium lansinium sp. nov., Myxococcus landrumus sp. nov., Nannocystis bai.</title>
        <authorList>
            <person name="Ahearne A."/>
            <person name="Stevens C."/>
            <person name="Phillips K."/>
        </authorList>
    </citation>
    <scope>NUCLEOTIDE SEQUENCE [LARGE SCALE GENOMIC DNA]</scope>
    <source>
        <strain evidence="2 3">MIWBW</strain>
    </source>
</reference>